<keyword evidence="2" id="KW-0547">Nucleotide-binding</keyword>
<evidence type="ECO:0000313" key="4">
    <source>
        <dbReference type="EMBL" id="GAI69003.1"/>
    </source>
</evidence>
<dbReference type="Gene3D" id="3.40.50.300">
    <property type="entry name" value="P-loop containing nucleotide triphosphate hydrolases"/>
    <property type="match status" value="1"/>
</dbReference>
<name>X1QLA4_9ZZZZ</name>
<dbReference type="InterPro" id="IPR001650">
    <property type="entry name" value="Helicase_C-like"/>
</dbReference>
<dbReference type="InterPro" id="IPR047112">
    <property type="entry name" value="RecG/Mfd"/>
</dbReference>
<reference evidence="4" key="1">
    <citation type="journal article" date="2014" name="Front. Microbiol.">
        <title>High frequency of phylogenetically diverse reductive dehalogenase-homologous genes in deep subseafloor sedimentary metagenomes.</title>
        <authorList>
            <person name="Kawai M."/>
            <person name="Futagami T."/>
            <person name="Toyoda A."/>
            <person name="Takaki Y."/>
            <person name="Nishi S."/>
            <person name="Hori S."/>
            <person name="Arai W."/>
            <person name="Tsubouchi T."/>
            <person name="Morono Y."/>
            <person name="Uchiyama I."/>
            <person name="Ito T."/>
            <person name="Fujiyama A."/>
            <person name="Inagaki F."/>
            <person name="Takami H."/>
        </authorList>
    </citation>
    <scope>NUCLEOTIDE SEQUENCE</scope>
    <source>
        <strain evidence="4">Expedition CK06-06</strain>
    </source>
</reference>
<dbReference type="GO" id="GO:0003678">
    <property type="term" value="F:DNA helicase activity"/>
    <property type="evidence" value="ECO:0007669"/>
    <property type="project" value="TreeGrafter"/>
</dbReference>
<dbReference type="GO" id="GO:0006281">
    <property type="term" value="P:DNA repair"/>
    <property type="evidence" value="ECO:0007669"/>
    <property type="project" value="InterPro"/>
</dbReference>
<dbReference type="PANTHER" id="PTHR47964">
    <property type="entry name" value="ATP-DEPENDENT DNA HELICASE HOMOLOG RECG, CHLOROPLASTIC"/>
    <property type="match status" value="1"/>
</dbReference>
<dbReference type="SUPFAM" id="SSF52540">
    <property type="entry name" value="P-loop containing nucleoside triphosphate hydrolases"/>
    <property type="match status" value="1"/>
</dbReference>
<feature type="non-terminal residue" evidence="4">
    <location>
        <position position="260"/>
    </location>
</feature>
<dbReference type="GO" id="GO:0016787">
    <property type="term" value="F:hydrolase activity"/>
    <property type="evidence" value="ECO:0007669"/>
    <property type="project" value="UniProtKB-KW"/>
</dbReference>
<dbReference type="AlphaFoldDB" id="X1QLA4"/>
<proteinExistence type="predicted"/>
<keyword evidence="2" id="KW-0067">ATP-binding</keyword>
<feature type="domain" description="Helicase C-terminal" evidence="3">
    <location>
        <begin position="33"/>
        <end position="189"/>
    </location>
</feature>
<dbReference type="Pfam" id="PF00271">
    <property type="entry name" value="Helicase_C"/>
    <property type="match status" value="1"/>
</dbReference>
<accession>X1QLA4</accession>
<dbReference type="SMART" id="SM00490">
    <property type="entry name" value="HELICc"/>
    <property type="match status" value="1"/>
</dbReference>
<keyword evidence="1" id="KW-0378">Hydrolase</keyword>
<dbReference type="InterPro" id="IPR027417">
    <property type="entry name" value="P-loop_NTPase"/>
</dbReference>
<organism evidence="4">
    <name type="scientific">marine sediment metagenome</name>
    <dbReference type="NCBI Taxonomy" id="412755"/>
    <lineage>
        <taxon>unclassified sequences</taxon>
        <taxon>metagenomes</taxon>
        <taxon>ecological metagenomes</taxon>
    </lineage>
</organism>
<gene>
    <name evidence="4" type="ORF">S12H4_11248</name>
</gene>
<evidence type="ECO:0000256" key="2">
    <source>
        <dbReference type="ARBA" id="ARBA00022806"/>
    </source>
</evidence>
<evidence type="ECO:0000256" key="1">
    <source>
        <dbReference type="ARBA" id="ARBA00022801"/>
    </source>
</evidence>
<keyword evidence="2" id="KW-0347">Helicase</keyword>
<evidence type="ECO:0000259" key="3">
    <source>
        <dbReference type="PROSITE" id="PS51194"/>
    </source>
</evidence>
<comment type="caution">
    <text evidence="4">The sequence shown here is derived from an EMBL/GenBank/DDBJ whole genome shotgun (WGS) entry which is preliminary data.</text>
</comment>
<dbReference type="EMBL" id="BARW01005005">
    <property type="protein sequence ID" value="GAI69003.1"/>
    <property type="molecule type" value="Genomic_DNA"/>
</dbReference>
<dbReference type="PANTHER" id="PTHR47964:SF1">
    <property type="entry name" value="ATP-DEPENDENT DNA HELICASE HOMOLOG RECG, CHLOROPLASTIC"/>
    <property type="match status" value="1"/>
</dbReference>
<sequence>MSLVGVRDMTTMETPPEDRLAIKTYVAEYNDHLIREAILREMERNGQIFFVHNRVQSIAWVASKLQSLVPEAKIAIAHGQMPEAELEAVMTNFTQGKSDILVCTTIIESGLDMPNVNTLIVNKADKFGLTQLYQLRGRVGRGANLAYAYFIFDKGERLTPTAEKRLRTIFEATELGAGYGIAMKDLEIRGAGTLLGMKQSGYISAVGFSLYTQLLADAVDEQKAKQAGIPKEKVKPTHLPAPTIDLPLPAYIPEEYVSDL</sequence>
<protein>
    <recommendedName>
        <fullName evidence="3">Helicase C-terminal domain-containing protein</fullName>
    </recommendedName>
</protein>
<dbReference type="PROSITE" id="PS51194">
    <property type="entry name" value="HELICASE_CTER"/>
    <property type="match status" value="1"/>
</dbReference>